<comment type="caution">
    <text evidence="2">The sequence shown here is derived from an EMBL/GenBank/DDBJ whole genome shotgun (WGS) entry which is preliminary data.</text>
</comment>
<evidence type="ECO:0000313" key="2">
    <source>
        <dbReference type="EMBL" id="KAF7277685.1"/>
    </source>
</evidence>
<reference evidence="2" key="1">
    <citation type="submission" date="2020-08" db="EMBL/GenBank/DDBJ databases">
        <title>Genome sequencing and assembly of the red palm weevil Rhynchophorus ferrugineus.</title>
        <authorList>
            <person name="Dias G.B."/>
            <person name="Bergman C.M."/>
            <person name="Manee M."/>
        </authorList>
    </citation>
    <scope>NUCLEOTIDE SEQUENCE</scope>
    <source>
        <strain evidence="2">AA-2017</strain>
        <tissue evidence="2">Whole larva</tissue>
    </source>
</reference>
<keyword evidence="3" id="KW-1185">Reference proteome</keyword>
<name>A0A834IAY4_RHYFE</name>
<evidence type="ECO:0000256" key="1">
    <source>
        <dbReference type="SAM" id="MobiDB-lite"/>
    </source>
</evidence>
<protein>
    <submittedName>
        <fullName evidence="2">Uncharacterized protein</fullName>
    </submittedName>
</protein>
<organism evidence="2 3">
    <name type="scientific">Rhynchophorus ferrugineus</name>
    <name type="common">Red palm weevil</name>
    <name type="synonym">Curculio ferrugineus</name>
    <dbReference type="NCBI Taxonomy" id="354439"/>
    <lineage>
        <taxon>Eukaryota</taxon>
        <taxon>Metazoa</taxon>
        <taxon>Ecdysozoa</taxon>
        <taxon>Arthropoda</taxon>
        <taxon>Hexapoda</taxon>
        <taxon>Insecta</taxon>
        <taxon>Pterygota</taxon>
        <taxon>Neoptera</taxon>
        <taxon>Endopterygota</taxon>
        <taxon>Coleoptera</taxon>
        <taxon>Polyphaga</taxon>
        <taxon>Cucujiformia</taxon>
        <taxon>Curculionidae</taxon>
        <taxon>Dryophthorinae</taxon>
        <taxon>Rhynchophorus</taxon>
    </lineage>
</organism>
<gene>
    <name evidence="2" type="ORF">GWI33_005029</name>
</gene>
<proteinExistence type="predicted"/>
<feature type="region of interest" description="Disordered" evidence="1">
    <location>
        <begin position="107"/>
        <end position="141"/>
    </location>
</feature>
<accession>A0A834IAY4</accession>
<dbReference type="Proteomes" id="UP000625711">
    <property type="component" value="Unassembled WGS sequence"/>
</dbReference>
<sequence>MDLAQINKDNVQDLTLSQIEDIMRPLYPEEWENMNLLDKIREGALFILYVKDERLRQKCTLEEFLNTMRHVHLVLSKENIPLNKENLTPGFEVNTCDFPDYIDYIRQLSTPPSDDTEAVEEHAVPMDQSDPSIEDKPDSYN</sequence>
<dbReference type="EMBL" id="JAACXV010000443">
    <property type="protein sequence ID" value="KAF7277685.1"/>
    <property type="molecule type" value="Genomic_DNA"/>
</dbReference>
<evidence type="ECO:0000313" key="3">
    <source>
        <dbReference type="Proteomes" id="UP000625711"/>
    </source>
</evidence>
<dbReference type="AlphaFoldDB" id="A0A834IAY4"/>